<evidence type="ECO:0008006" key="10">
    <source>
        <dbReference type="Google" id="ProtNLM"/>
    </source>
</evidence>
<evidence type="ECO:0000259" key="6">
    <source>
        <dbReference type="Pfam" id="PF07980"/>
    </source>
</evidence>
<proteinExistence type="inferred from homology"/>
<dbReference type="Pfam" id="PF07980">
    <property type="entry name" value="SusD_RagB"/>
    <property type="match status" value="1"/>
</dbReference>
<evidence type="ECO:0000256" key="4">
    <source>
        <dbReference type="ARBA" id="ARBA00023136"/>
    </source>
</evidence>
<dbReference type="RefSeq" id="WP_200754782.1">
    <property type="nucleotide sequence ID" value="NZ_AP023322.1"/>
</dbReference>
<dbReference type="EMBL" id="AP023322">
    <property type="protein sequence ID" value="BCI63787.1"/>
    <property type="molecule type" value="Genomic_DNA"/>
</dbReference>
<sequence length="566" mass="64671">MKKVIYIYSLIALLVTSACNDALDREIVMSLTADQVQKSYERSRARINGIYTYLPWGLMYSDGAMMASATDEAEHTLETCAIQKFNTGAWNQKDNPDGAWNNNFNGIYAANLFIANSYDIEMDYYRLDPDANKQESYQRCLADIKRWRYEARFLRAYFYFELVKRYGGVPLITEPMDVESNFQIPRNALDTCFKFITAECDSAAKNLPEVYSDNVTNLGRVTKGAALALKSRALLYAASDLFNNPDKWAPGYAHPEYISNRTMDRDSLWEEAAKAAKAVIDLREANYSLSSDYPGLFKTYNNAEIILTRRGGSSNDFEKANFPIGYDLGNSGTTPSQNLVDAYEMRDGSEFDWNTPAHKAAPYSNRDPRLAYTVLLNNTNFNGRPVECWTGGKDGKGKSRATKTGYYLNKYVNSELDLLQGRTSVHSWIIFRLAEIYLNYAEALNEYDPGNADIKIYVDKVRQRSGVNMPALPNGLDQSKMKKRIQHERRIELAFEDHRFWDVRRWMIAPETLGATLRGCEIISRGGLFEYNPIDVEKRTFTTKMYLYPIPESDLNIAGWDQNPLW</sequence>
<dbReference type="GO" id="GO:0009279">
    <property type="term" value="C:cell outer membrane"/>
    <property type="evidence" value="ECO:0007669"/>
    <property type="project" value="UniProtKB-SubCell"/>
</dbReference>
<keyword evidence="9" id="KW-1185">Reference proteome</keyword>
<dbReference type="InterPro" id="IPR033985">
    <property type="entry name" value="SusD-like_N"/>
</dbReference>
<evidence type="ECO:0000313" key="9">
    <source>
        <dbReference type="Proteomes" id="UP000594042"/>
    </source>
</evidence>
<accession>A0A7G1I2E8</accession>
<evidence type="ECO:0000256" key="2">
    <source>
        <dbReference type="ARBA" id="ARBA00006275"/>
    </source>
</evidence>
<evidence type="ECO:0000256" key="1">
    <source>
        <dbReference type="ARBA" id="ARBA00004442"/>
    </source>
</evidence>
<evidence type="ECO:0000259" key="7">
    <source>
        <dbReference type="Pfam" id="PF14322"/>
    </source>
</evidence>
<dbReference type="InterPro" id="IPR012944">
    <property type="entry name" value="SusD_RagB_dom"/>
</dbReference>
<name>A0A7G1I2E8_9BACT</name>
<comment type="subcellular location">
    <subcellularLocation>
        <location evidence="1">Cell outer membrane</location>
    </subcellularLocation>
</comment>
<dbReference type="SUPFAM" id="SSF48452">
    <property type="entry name" value="TPR-like"/>
    <property type="match status" value="1"/>
</dbReference>
<dbReference type="AlphaFoldDB" id="A0A7G1I2E8"/>
<evidence type="ECO:0000313" key="8">
    <source>
        <dbReference type="EMBL" id="BCI63787.1"/>
    </source>
</evidence>
<protein>
    <recommendedName>
        <fullName evidence="10">RagB/SusD family nutrient uptake outer membrane protein</fullName>
    </recommendedName>
</protein>
<dbReference type="Pfam" id="PF14322">
    <property type="entry name" value="SusD-like_3"/>
    <property type="match status" value="1"/>
</dbReference>
<dbReference type="Gene3D" id="1.25.40.390">
    <property type="match status" value="1"/>
</dbReference>
<dbReference type="InterPro" id="IPR011990">
    <property type="entry name" value="TPR-like_helical_dom_sf"/>
</dbReference>
<dbReference type="PROSITE" id="PS51257">
    <property type="entry name" value="PROKAR_LIPOPROTEIN"/>
    <property type="match status" value="1"/>
</dbReference>
<reference evidence="9" key="1">
    <citation type="submission" date="2020-07" db="EMBL/GenBank/DDBJ databases">
        <title>Complete genome sequencing of Coprobacter sp. strain 2CBH44.</title>
        <authorList>
            <person name="Sakamoto M."/>
            <person name="Murakami T."/>
            <person name="Mori H."/>
        </authorList>
    </citation>
    <scope>NUCLEOTIDE SEQUENCE [LARGE SCALE GENOMIC DNA]</scope>
    <source>
        <strain evidence="9">2CBH44</strain>
    </source>
</reference>
<keyword evidence="3" id="KW-0732">Signal</keyword>
<feature type="domain" description="SusD-like N-terminal" evidence="7">
    <location>
        <begin position="80"/>
        <end position="234"/>
    </location>
</feature>
<organism evidence="8 9">
    <name type="scientific">Coprobacter secundus subsp. similis</name>
    <dbReference type="NCBI Taxonomy" id="2751153"/>
    <lineage>
        <taxon>Bacteria</taxon>
        <taxon>Pseudomonadati</taxon>
        <taxon>Bacteroidota</taxon>
        <taxon>Bacteroidia</taxon>
        <taxon>Bacteroidales</taxon>
        <taxon>Barnesiellaceae</taxon>
        <taxon>Coprobacter</taxon>
    </lineage>
</organism>
<dbReference type="Proteomes" id="UP000594042">
    <property type="component" value="Chromosome"/>
</dbReference>
<keyword evidence="4" id="KW-0472">Membrane</keyword>
<evidence type="ECO:0000256" key="3">
    <source>
        <dbReference type="ARBA" id="ARBA00022729"/>
    </source>
</evidence>
<gene>
    <name evidence="8" type="ORF">Cop2CBH44_21400</name>
</gene>
<keyword evidence="5" id="KW-0998">Cell outer membrane</keyword>
<evidence type="ECO:0000256" key="5">
    <source>
        <dbReference type="ARBA" id="ARBA00023237"/>
    </source>
</evidence>
<dbReference type="KEGG" id="copr:Cop2CBH44_21400"/>
<comment type="similarity">
    <text evidence="2">Belongs to the SusD family.</text>
</comment>
<feature type="domain" description="RagB/SusD" evidence="6">
    <location>
        <begin position="325"/>
        <end position="566"/>
    </location>
</feature>